<dbReference type="GO" id="GO:0044205">
    <property type="term" value="P:'de novo' UMP biosynthetic process"/>
    <property type="evidence" value="ECO:0007669"/>
    <property type="project" value="UniProtKB-UniRule"/>
</dbReference>
<feature type="binding site" evidence="18">
    <location>
        <position position="834"/>
    </location>
    <ligand>
        <name>Mn(2+)</name>
        <dbReference type="ChEBI" id="CHEBI:29035"/>
        <label>3</label>
    </ligand>
</feature>
<feature type="binding site" evidence="18">
    <location>
        <position position="822"/>
    </location>
    <ligand>
        <name>Mn(2+)</name>
        <dbReference type="ChEBI" id="CHEBI:29035"/>
        <label>3</label>
    </ligand>
</feature>
<comment type="catalytic activity">
    <reaction evidence="15 18">
        <text>hydrogencarbonate + NH4(+) + 2 ATP = carbamoyl phosphate + 2 ADP + phosphate + 2 H(+)</text>
        <dbReference type="Rhea" id="RHEA:18029"/>
        <dbReference type="ChEBI" id="CHEBI:15378"/>
        <dbReference type="ChEBI" id="CHEBI:17544"/>
        <dbReference type="ChEBI" id="CHEBI:28938"/>
        <dbReference type="ChEBI" id="CHEBI:30616"/>
        <dbReference type="ChEBI" id="CHEBI:43474"/>
        <dbReference type="ChEBI" id="CHEBI:58228"/>
        <dbReference type="ChEBI" id="CHEBI:456216"/>
        <dbReference type="EC" id="6.3.4.16"/>
    </reaction>
</comment>
<keyword evidence="10 18" id="KW-0547">Nucleotide-binding</keyword>
<evidence type="ECO:0000256" key="1">
    <source>
        <dbReference type="ARBA" id="ARBA00001936"/>
    </source>
</evidence>
<keyword evidence="5 18" id="KW-0055">Arginine biosynthesis</keyword>
<keyword evidence="9 18" id="KW-0677">Repeat</keyword>
<dbReference type="Gene3D" id="3.30.470.20">
    <property type="entry name" value="ATP-grasp fold, B domain"/>
    <property type="match status" value="2"/>
</dbReference>
<dbReference type="PROSITE" id="PS50975">
    <property type="entry name" value="ATP_GRASP"/>
    <property type="match status" value="2"/>
</dbReference>
<proteinExistence type="inferred from homology"/>
<dbReference type="InterPro" id="IPR005483">
    <property type="entry name" value="CPSase_dom"/>
</dbReference>
<feature type="binding site" evidence="18">
    <location>
        <position position="834"/>
    </location>
    <ligand>
        <name>ATP</name>
        <dbReference type="ChEBI" id="CHEBI:30616"/>
        <label>2</label>
    </ligand>
</feature>
<comment type="function">
    <text evidence="16 18">Large subunit of the glutamine-dependent carbamoyl phosphate synthetase (CPSase). CPSase catalyzes the formation of carbamoyl phosphate from the ammonia moiety of glutamine, carbonate, and phosphate donated by ATP, constituting the first step of 2 biosynthetic pathways, one leading to arginine and/or urea and the other to pyrimidine nucleotides. The large subunit (synthetase) binds the substrates ammonia (free or transferred from glutamine from the small subunit), hydrogencarbonate and ATP and carries out an ATP-coupled ligase reaction, activating hydrogencarbonate by forming carboxy phosphate which reacts with ammonia to form carbamoyl phosphate.</text>
</comment>
<feature type="binding site" evidence="18">
    <location>
        <position position="241"/>
    </location>
    <ligand>
        <name>ATP</name>
        <dbReference type="ChEBI" id="CHEBI:30616"/>
        <label>1</label>
    </ligand>
</feature>
<feature type="binding site" evidence="18">
    <location>
        <position position="834"/>
    </location>
    <ligand>
        <name>Mn(2+)</name>
        <dbReference type="ChEBI" id="CHEBI:29035"/>
        <label>4</label>
    </ligand>
</feature>
<comment type="cofactor">
    <cofactor evidence="1">
        <name>Mn(2+)</name>
        <dbReference type="ChEBI" id="CHEBI:29035"/>
    </cofactor>
</comment>
<dbReference type="InterPro" id="IPR016185">
    <property type="entry name" value="PreATP-grasp_dom_sf"/>
</dbReference>
<evidence type="ECO:0000259" key="19">
    <source>
        <dbReference type="PROSITE" id="PS50975"/>
    </source>
</evidence>
<dbReference type="GeneID" id="8680344"/>
<dbReference type="PROSITE" id="PS00867">
    <property type="entry name" value="CPSASE_2"/>
    <property type="match status" value="1"/>
</dbReference>
<feature type="binding site" evidence="18">
    <location>
        <position position="175"/>
    </location>
    <ligand>
        <name>ATP</name>
        <dbReference type="ChEBI" id="CHEBI:30616"/>
        <label>1</label>
    </ligand>
</feature>
<feature type="binding site" evidence="18">
    <location>
        <position position="284"/>
    </location>
    <ligand>
        <name>ATP</name>
        <dbReference type="ChEBI" id="CHEBI:30616"/>
        <label>1</label>
    </ligand>
</feature>
<feature type="binding site" evidence="18">
    <location>
        <position position="836"/>
    </location>
    <ligand>
        <name>Mg(2+)</name>
        <dbReference type="ChEBI" id="CHEBI:18420"/>
        <label>4</label>
    </ligand>
</feature>
<feature type="binding site" evidence="18">
    <location>
        <position position="176"/>
    </location>
    <ligand>
        <name>ATP</name>
        <dbReference type="ChEBI" id="CHEBI:30616"/>
        <label>1</label>
    </ligand>
</feature>
<feature type="binding site" evidence="18">
    <location>
        <position position="781"/>
    </location>
    <ligand>
        <name>ATP</name>
        <dbReference type="ChEBI" id="CHEBI:30616"/>
        <label>2</label>
    </ligand>
</feature>
<dbReference type="EC" id="6.3.4.16" evidence="18"/>
<dbReference type="NCBIfam" id="NF009455">
    <property type="entry name" value="PRK12815.1"/>
    <property type="match status" value="1"/>
</dbReference>
<dbReference type="FunFam" id="3.40.50.20:FF:000001">
    <property type="entry name" value="Carbamoyl-phosphate synthase large chain"/>
    <property type="match status" value="2"/>
</dbReference>
<protein>
    <recommendedName>
        <fullName evidence="18">Carbamoyl phosphate synthase large chain</fullName>
        <ecNumber evidence="18">6.3.4.16</ecNumber>
        <ecNumber evidence="18">6.3.5.5</ecNumber>
    </recommendedName>
    <alternativeName>
        <fullName evidence="18">Carbamoyl phosphate synthetase ammonia chain</fullName>
    </alternativeName>
</protein>
<evidence type="ECO:0000256" key="15">
    <source>
        <dbReference type="ARBA" id="ARBA00047359"/>
    </source>
</evidence>
<dbReference type="HAMAP" id="MF_01210_A">
    <property type="entry name" value="CPSase_L_chain_A"/>
    <property type="match status" value="1"/>
</dbReference>
<dbReference type="InterPro" id="IPR011607">
    <property type="entry name" value="MGS-like_dom"/>
</dbReference>
<feature type="binding site" evidence="18">
    <location>
        <position position="782"/>
    </location>
    <ligand>
        <name>ATP</name>
        <dbReference type="ChEBI" id="CHEBI:30616"/>
        <label>2</label>
    </ligand>
</feature>
<evidence type="ECO:0000256" key="4">
    <source>
        <dbReference type="ARBA" id="ARBA00009799"/>
    </source>
</evidence>
<dbReference type="InterPro" id="IPR006275">
    <property type="entry name" value="CPSase_lsu"/>
</dbReference>
<comment type="caution">
    <text evidence="18">Lacks conserved residue(s) required for the propagation of feature annotation.</text>
</comment>
<evidence type="ECO:0000256" key="2">
    <source>
        <dbReference type="ARBA" id="ARBA00004812"/>
    </source>
</evidence>
<feature type="binding site" evidence="18">
    <location>
        <position position="822"/>
    </location>
    <ligand>
        <name>ATP</name>
        <dbReference type="ChEBI" id="CHEBI:30616"/>
        <label>2</label>
    </ligand>
</feature>
<feature type="binding site" evidence="18">
    <location>
        <position position="298"/>
    </location>
    <ligand>
        <name>Mg(2+)</name>
        <dbReference type="ChEBI" id="CHEBI:18420"/>
        <label>2</label>
    </ligand>
</feature>
<evidence type="ECO:0000256" key="16">
    <source>
        <dbReference type="ARBA" id="ARBA00057223"/>
    </source>
</evidence>
<organism evidence="21 22">
    <name type="scientific">Methanocella paludicola (strain DSM 17711 / JCM 13418 / NBRC 101707 / SANAE)</name>
    <dbReference type="NCBI Taxonomy" id="304371"/>
    <lineage>
        <taxon>Archaea</taxon>
        <taxon>Methanobacteriati</taxon>
        <taxon>Methanobacteriota</taxon>
        <taxon>Stenosarchaea group</taxon>
        <taxon>Methanomicrobia</taxon>
        <taxon>Methanocellales</taxon>
        <taxon>Methanocellaceae</taxon>
        <taxon>Methanocella</taxon>
    </lineage>
</organism>
<dbReference type="Pfam" id="PF02786">
    <property type="entry name" value="CPSase_L_D2"/>
    <property type="match status" value="2"/>
</dbReference>
<reference evidence="21 22" key="1">
    <citation type="journal article" date="2007" name="Appl. Environ. Microbiol.">
        <title>Isolation of key methanogens for global methane emission from rice paddy fields: a novel isolate affiliated with the clone cluster rice cluster I.</title>
        <authorList>
            <person name="Sakai S."/>
            <person name="Imachi H."/>
            <person name="Sekiguchi Y."/>
            <person name="Ohashi A."/>
            <person name="Harada H."/>
            <person name="Kamagata Y."/>
        </authorList>
    </citation>
    <scope>NUCLEOTIDE SEQUENCE [LARGE SCALE GENOMIC DNA]</scope>
    <source>
        <strain evidence="22">DSM 17711 / JCM 13418 / NBRC 101707 / SANAE</strain>
    </source>
</reference>
<dbReference type="FunCoup" id="D1YV00">
    <property type="interactions" value="187"/>
</dbReference>
<dbReference type="PANTHER" id="PTHR11405">
    <property type="entry name" value="CARBAMOYLTRANSFERASE FAMILY MEMBER"/>
    <property type="match status" value="1"/>
</dbReference>
<feature type="binding site" evidence="18">
    <location>
        <position position="215"/>
    </location>
    <ligand>
        <name>ATP</name>
        <dbReference type="ChEBI" id="CHEBI:30616"/>
        <label>1</label>
    </ligand>
</feature>
<feature type="binding site" evidence="18">
    <location>
        <position position="836"/>
    </location>
    <ligand>
        <name>Mn(2+)</name>
        <dbReference type="ChEBI" id="CHEBI:29035"/>
        <label>4</label>
    </ligand>
</feature>
<feature type="domain" description="MGS-like" evidence="20">
    <location>
        <begin position="930"/>
        <end position="1070"/>
    </location>
</feature>
<comment type="catalytic activity">
    <reaction evidence="18">
        <text>hydrogencarbonate + L-glutamine + 2 ATP + H2O = carbamoyl phosphate + L-glutamate + 2 ADP + phosphate + 2 H(+)</text>
        <dbReference type="Rhea" id="RHEA:18633"/>
        <dbReference type="ChEBI" id="CHEBI:15377"/>
        <dbReference type="ChEBI" id="CHEBI:15378"/>
        <dbReference type="ChEBI" id="CHEBI:17544"/>
        <dbReference type="ChEBI" id="CHEBI:29985"/>
        <dbReference type="ChEBI" id="CHEBI:30616"/>
        <dbReference type="ChEBI" id="CHEBI:43474"/>
        <dbReference type="ChEBI" id="CHEBI:58228"/>
        <dbReference type="ChEBI" id="CHEBI:58359"/>
        <dbReference type="ChEBI" id="CHEBI:456216"/>
        <dbReference type="EC" id="6.3.5.5"/>
    </reaction>
</comment>
<feature type="binding site" evidence="18">
    <location>
        <position position="284"/>
    </location>
    <ligand>
        <name>Mg(2+)</name>
        <dbReference type="ChEBI" id="CHEBI:18420"/>
        <label>1</label>
    </ligand>
</feature>
<dbReference type="Gene3D" id="3.40.50.1380">
    <property type="entry name" value="Methylglyoxal synthase-like domain"/>
    <property type="match status" value="1"/>
</dbReference>
<comment type="cofactor">
    <cofactor evidence="18">
        <name>Mg(2+)</name>
        <dbReference type="ChEBI" id="CHEBI:18420"/>
    </cofactor>
    <cofactor evidence="18">
        <name>Mn(2+)</name>
        <dbReference type="ChEBI" id="CHEBI:29035"/>
    </cofactor>
    <text evidence="18">Binds 4 Mg(2+) or Mn(2+) ions per subunit.</text>
</comment>
<keyword evidence="14" id="KW-0464">Manganese</keyword>
<dbReference type="InterPro" id="IPR036897">
    <property type="entry name" value="CarbamoylP_synth_lsu_oligo_sf"/>
</dbReference>
<dbReference type="UniPathway" id="UPA00070">
    <property type="reaction ID" value="UER00115"/>
</dbReference>
<dbReference type="InterPro" id="IPR005480">
    <property type="entry name" value="CPSase_lsu_oligo"/>
</dbReference>
<feature type="binding site" evidence="18">
    <location>
        <position position="284"/>
    </location>
    <ligand>
        <name>Mn(2+)</name>
        <dbReference type="ChEBI" id="CHEBI:29035"/>
        <label>1</label>
    </ligand>
</feature>
<feature type="region of interest" description="Allosteric domain" evidence="18">
    <location>
        <begin position="932"/>
        <end position="1084"/>
    </location>
</feature>
<dbReference type="GO" id="GO:0004088">
    <property type="term" value="F:carbamoyl-phosphate synthase (glutamine-hydrolyzing) activity"/>
    <property type="evidence" value="ECO:0007669"/>
    <property type="project" value="UniProtKB-UniRule"/>
</dbReference>
<feature type="binding site" evidence="18">
    <location>
        <position position="296"/>
    </location>
    <ligand>
        <name>Mn(2+)</name>
        <dbReference type="ChEBI" id="CHEBI:29035"/>
        <label>1</label>
    </ligand>
</feature>
<dbReference type="Gene3D" id="1.10.1030.10">
    <property type="entry name" value="Carbamoyl-phosphate synthetase, large subunit oligomerisation domain"/>
    <property type="match status" value="1"/>
</dbReference>
<dbReference type="InterPro" id="IPR005479">
    <property type="entry name" value="CPAse_ATP-bd"/>
</dbReference>
<evidence type="ECO:0000256" key="8">
    <source>
        <dbReference type="ARBA" id="ARBA00022723"/>
    </source>
</evidence>
<feature type="binding site" evidence="18">
    <location>
        <position position="754"/>
    </location>
    <ligand>
        <name>ATP</name>
        <dbReference type="ChEBI" id="CHEBI:30616"/>
        <label>2</label>
    </ligand>
</feature>
<dbReference type="EMBL" id="AP011532">
    <property type="protein sequence ID" value="BAI60272.1"/>
    <property type="molecule type" value="Genomic_DNA"/>
</dbReference>
<dbReference type="GO" id="GO:0046872">
    <property type="term" value="F:metal ion binding"/>
    <property type="evidence" value="ECO:0007669"/>
    <property type="project" value="UniProtKB-KW"/>
</dbReference>
<dbReference type="FunFam" id="3.30.470.20:FF:000013">
    <property type="entry name" value="Carbamoyl-phosphate synthase large chain"/>
    <property type="match status" value="1"/>
</dbReference>
<dbReference type="SUPFAM" id="SSF48108">
    <property type="entry name" value="Carbamoyl phosphate synthetase, large subunit connection domain"/>
    <property type="match status" value="1"/>
</dbReference>
<dbReference type="GO" id="GO:0006526">
    <property type="term" value="P:L-arginine biosynthetic process"/>
    <property type="evidence" value="ECO:0007669"/>
    <property type="project" value="UniProtKB-UniRule"/>
</dbReference>
<dbReference type="AlphaFoldDB" id="D1YV00"/>
<comment type="similarity">
    <text evidence="4 18">Belongs to the CarB family.</text>
</comment>
<dbReference type="SUPFAM" id="SSF52335">
    <property type="entry name" value="Methylglyoxal synthase-like"/>
    <property type="match status" value="1"/>
</dbReference>
<feature type="binding site" evidence="18">
    <location>
        <position position="296"/>
    </location>
    <ligand>
        <name>ATP</name>
        <dbReference type="ChEBI" id="CHEBI:30616"/>
        <label>1</label>
    </ligand>
</feature>
<dbReference type="FunFam" id="3.30.470.20:FF:000001">
    <property type="entry name" value="Carbamoyl-phosphate synthase large chain"/>
    <property type="match status" value="1"/>
</dbReference>
<dbReference type="SMART" id="SM00851">
    <property type="entry name" value="MGS"/>
    <property type="match status" value="1"/>
</dbReference>
<feature type="binding site" evidence="18">
    <location>
        <position position="822"/>
    </location>
    <ligand>
        <name>Mg(2+)</name>
        <dbReference type="ChEBI" id="CHEBI:18420"/>
        <label>3</label>
    </ligand>
</feature>
<evidence type="ECO:0000256" key="9">
    <source>
        <dbReference type="ARBA" id="ARBA00022737"/>
    </source>
</evidence>
<dbReference type="Gene3D" id="3.40.50.20">
    <property type="match status" value="2"/>
</dbReference>
<feature type="binding site" evidence="18">
    <location>
        <position position="296"/>
    </location>
    <ligand>
        <name>Mn(2+)</name>
        <dbReference type="ChEBI" id="CHEBI:29035"/>
        <label>2</label>
    </ligand>
</feature>
<dbReference type="SMART" id="SM01096">
    <property type="entry name" value="CPSase_L_D3"/>
    <property type="match status" value="1"/>
</dbReference>
<keyword evidence="8" id="KW-0479">Metal-binding</keyword>
<comment type="domain">
    <text evidence="18">The large subunit is composed of 2 ATP-grasp domains that are involved in binding the 2 ATP molecules needed for carbamoyl phosphate synthesis. The N-terminal ATP-grasp domain (referred to as the carboxyphosphate synthetic component) catalyzes the ATP-dependent phosphorylation of hydrogencarbonate to carboxyphosphate and the subsequent nucleophilic attack by ammonia to form a carbamate intermediate. The C-terminal ATP-grasp domain (referred to as the carbamoyl phosphate synthetic component) then catalyzes the phosphorylation of carbamate with the second ATP to form the end product carbamoyl phosphate. The reactive and unstable enzyme intermediates are sequentially channeled from one active site to the next through the interior of the protein over a distance of at least 96 A.</text>
</comment>
<sequence>MPKRTDVRKVLLIGSGPILIGQAAEFDFSGSQACRSLREEGIEVVLVNSNPATIMTDPEMADAVYIEPITPDVVAQIIERERPDGILAGLGGQTGLNITSELAEMGVLEKYGVKILGTPLKAIYDTEDRDRFKHAMESIGEKVPRSFACHTVDEAVAVIDRLGLPLIIRSAFTLGGTGSGVAHTVQDVRHIAEIGLNKSRIHQILVEESVLGWKEFEYEVMRDASDTCITICNMENIDPMGIHTGESIVVTPSQTLSDADHQTLRSAAIKIIRALGIEGGCNIQFAWNDGDYRIVEVNPRVSRSSALASKATGYPIARTAAKIALGLRLDEIQNKVTMETPASFEPTIDYVVVKIPRWPFDKFKNADRHITTSMKSTGEVMAIGRTYEEAYQKALNSLDISEFWGYGNWSRAEMVDLLKNPTHERMFVIYKALQTGAFTIDQIAKLTNIDPWFIKKLKNIVDMADALKADIDPGLLRRAKRMGFTDEWIAELRGTSPEAISDMRHKYGIIPTFKMVDTCAAEFAAKTPYYYSSYEQECELTPSDRKKVLIIGAGPIRIGQGIEFDYCTVHAVKALRESGIEAHIINNNPETVSTDFDVSDKLFFEPITLEHVMNIIEKERPYGVMVQFGGQTSVNMAIPLQMELNRRKDLNTVIIGTSPDDMNIAEDRDLWGRMMKEMGILQPEHGIAYSTDEAKVEAARIGYPILVRPSYVLGGRAMEIVYDEADLERYMTEAVKVSRKHPVLIDDFLEDATEIDVDAISDGKDVLIGAIMEHIEEAGIHSGDSACVIPPQSLSKEVQDQVRDITRKIALALNVIGCVNIQMAYKDGKVYVLEANPRSSRTIPFVSKATGLPLAKIAAKAIIGYSLKEMGYTEEPKPKYVSVKEVVLPFDKLPGADPLLGPEMRSTGEVMGIDTDFGKAFFKAEQSAFNSLPLEGTVFISVRDEDKKEMARLAKVLHANGLKLIGTTGTKKYLEAQGIPVTLISKVHEGSPNVIDLMRRGKVDLIINTPTSKMARKDGSRIRRAAIDYDVPYLTTIQAVRASADAINAMGKRKMSILSLNEYLGHAAAPVPAVDAFKTREPAA</sequence>
<dbReference type="GO" id="GO:0005737">
    <property type="term" value="C:cytoplasm"/>
    <property type="evidence" value="ECO:0007669"/>
    <property type="project" value="TreeGrafter"/>
</dbReference>
<dbReference type="PROSITE" id="PS51855">
    <property type="entry name" value="MGS"/>
    <property type="match status" value="1"/>
</dbReference>
<feature type="binding site" evidence="18">
    <location>
        <position position="210"/>
    </location>
    <ligand>
        <name>ATP</name>
        <dbReference type="ChEBI" id="CHEBI:30616"/>
        <label>1</label>
    </ligand>
</feature>
<evidence type="ECO:0000256" key="11">
    <source>
        <dbReference type="ARBA" id="ARBA00022840"/>
    </source>
</evidence>
<dbReference type="RefSeq" id="WP_012898952.1">
    <property type="nucleotide sequence ID" value="NC_013665.1"/>
</dbReference>
<dbReference type="GO" id="GO:0006541">
    <property type="term" value="P:glutamine metabolic process"/>
    <property type="evidence" value="ECO:0007669"/>
    <property type="project" value="TreeGrafter"/>
</dbReference>
<accession>D1YV00</accession>
<dbReference type="Pfam" id="PF25596">
    <property type="entry name" value="CPSase_L_D1"/>
    <property type="match status" value="2"/>
</dbReference>
<evidence type="ECO:0000256" key="14">
    <source>
        <dbReference type="ARBA" id="ARBA00023211"/>
    </source>
</evidence>
<dbReference type="EC" id="6.3.5.5" evidence="18"/>
<keyword evidence="6 18" id="KW-0436">Ligase</keyword>
<feature type="binding site" evidence="18">
    <location>
        <position position="779"/>
    </location>
    <ligand>
        <name>ATP</name>
        <dbReference type="ChEBI" id="CHEBI:30616"/>
        <label>2</label>
    </ligand>
</feature>
<keyword evidence="13 18" id="KW-0665">Pyrimidine biosynthesis</keyword>
<dbReference type="PANTHER" id="PTHR11405:SF53">
    <property type="entry name" value="CARBAMOYL-PHOSPHATE SYNTHASE [AMMONIA], MITOCHONDRIAL"/>
    <property type="match status" value="1"/>
</dbReference>
<dbReference type="HAMAP" id="MF_01210_B">
    <property type="entry name" value="CPSase_L_chain_B"/>
    <property type="match status" value="1"/>
</dbReference>
<feature type="binding site" evidence="18">
    <location>
        <position position="834"/>
    </location>
    <ligand>
        <name>Mg(2+)</name>
        <dbReference type="ChEBI" id="CHEBI:18420"/>
        <label>4</label>
    </ligand>
</feature>
<dbReference type="eggNOG" id="arCOG01594">
    <property type="taxonomic scope" value="Archaea"/>
</dbReference>
<feature type="domain" description="ATP-grasp" evidence="19">
    <location>
        <begin position="672"/>
        <end position="863"/>
    </location>
</feature>
<evidence type="ECO:0000256" key="5">
    <source>
        <dbReference type="ARBA" id="ARBA00022571"/>
    </source>
</evidence>
<feature type="binding site" evidence="18">
    <location>
        <position position="296"/>
    </location>
    <ligand>
        <name>Mg(2+)</name>
        <dbReference type="ChEBI" id="CHEBI:18420"/>
        <label>1</label>
    </ligand>
</feature>
<feature type="binding site" evidence="18">
    <location>
        <position position="208"/>
    </location>
    <ligand>
        <name>ATP</name>
        <dbReference type="ChEBI" id="CHEBI:30616"/>
        <label>1</label>
    </ligand>
</feature>
<evidence type="ECO:0000256" key="17">
    <source>
        <dbReference type="ARBA" id="ARBA00062056"/>
    </source>
</evidence>
<dbReference type="InParanoid" id="D1YV00"/>
<feature type="binding site" evidence="18">
    <location>
        <position position="747"/>
    </location>
    <ligand>
        <name>ATP</name>
        <dbReference type="ChEBI" id="CHEBI:30616"/>
        <label>2</label>
    </ligand>
</feature>
<feature type="binding site" evidence="18">
    <location>
        <position position="129"/>
    </location>
    <ligand>
        <name>ATP</name>
        <dbReference type="ChEBI" id="CHEBI:30616"/>
        <label>1</label>
    </ligand>
</feature>
<dbReference type="STRING" id="304371.MCP_0200"/>
<dbReference type="PROSITE" id="PS00866">
    <property type="entry name" value="CPSASE_1"/>
    <property type="match status" value="1"/>
</dbReference>
<feature type="binding site" evidence="18">
    <location>
        <position position="169"/>
    </location>
    <ligand>
        <name>ATP</name>
        <dbReference type="ChEBI" id="CHEBI:30616"/>
        <label>1</label>
    </ligand>
</feature>
<evidence type="ECO:0000256" key="7">
    <source>
        <dbReference type="ARBA" id="ARBA00022605"/>
    </source>
</evidence>
<dbReference type="SUPFAM" id="SSF56059">
    <property type="entry name" value="Glutathione synthetase ATP-binding domain-like"/>
    <property type="match status" value="2"/>
</dbReference>
<feature type="binding site" evidence="18">
    <location>
        <position position="298"/>
    </location>
    <ligand>
        <name>Mn(2+)</name>
        <dbReference type="ChEBI" id="CHEBI:29035"/>
        <label>2</label>
    </ligand>
</feature>
<dbReference type="InterPro" id="IPR033937">
    <property type="entry name" value="MGS_CPS_CarB"/>
</dbReference>
<dbReference type="NCBIfam" id="NF003671">
    <property type="entry name" value="PRK05294.1"/>
    <property type="match status" value="1"/>
</dbReference>
<name>D1YV00_METPS</name>
<dbReference type="NCBIfam" id="TIGR01369">
    <property type="entry name" value="CPSaseII_lrg"/>
    <property type="match status" value="1"/>
</dbReference>
<keyword evidence="22" id="KW-1185">Reference proteome</keyword>
<dbReference type="InterPro" id="IPR058047">
    <property type="entry name" value="CPSase_preATP-grasp"/>
</dbReference>
<dbReference type="UniPathway" id="UPA00068">
    <property type="reaction ID" value="UER00171"/>
</dbReference>
<comment type="subunit">
    <text evidence="17 18">Composed of two chains; the small (or glutamine) chain promotes the hydrolysis of glutamine to ammonia, which is used by the large (or ammonia) chain to synthesize carbamoyl phosphate. Tetramer of heterodimers (alpha,beta)4.</text>
</comment>
<feature type="binding site" evidence="18">
    <location>
        <position position="780"/>
    </location>
    <ligand>
        <name>ATP</name>
        <dbReference type="ChEBI" id="CHEBI:30616"/>
        <label>2</label>
    </ligand>
</feature>
<keyword evidence="7 18" id="KW-0028">Amino-acid biosynthesis</keyword>
<comment type="pathway">
    <text evidence="3 18">Amino-acid biosynthesis; L-arginine biosynthesis; carbamoyl phosphate from bicarbonate: step 1/1.</text>
</comment>
<dbReference type="FunFam" id="1.10.1030.10:FF:000002">
    <property type="entry name" value="Carbamoyl-phosphate synthase large chain"/>
    <property type="match status" value="1"/>
</dbReference>
<reference evidence="22" key="3">
    <citation type="journal article" date="2011" name="PLoS ONE">
        <title>Genome sequence of a mesophilic hydrogenotrophic methanogen Methanocella paludicola, the first cultivated representative of the order Methanocellales.</title>
        <authorList>
            <person name="Sakai S."/>
            <person name="Takaki Y."/>
            <person name="Shimamura S."/>
            <person name="Sekine M."/>
            <person name="Tajima T."/>
            <person name="Kosugi H."/>
            <person name="Ichikawa N."/>
            <person name="Tasumi E."/>
            <person name="Hiraki A.T."/>
            <person name="Shimizu A."/>
            <person name="Kato Y."/>
            <person name="Nishiko R."/>
            <person name="Mori K."/>
            <person name="Fujita N."/>
            <person name="Imachi H."/>
            <person name="Takai K."/>
        </authorList>
    </citation>
    <scope>NUCLEOTIDE SEQUENCE [LARGE SCALE GENOMIC DNA]</scope>
    <source>
        <strain evidence="22">DSM 17711 / JCM 13418 / NBRC 101707 / SANAE</strain>
    </source>
</reference>
<feature type="binding site" evidence="18">
    <location>
        <position position="243"/>
    </location>
    <ligand>
        <name>ATP</name>
        <dbReference type="ChEBI" id="CHEBI:30616"/>
        <label>1</label>
    </ligand>
</feature>
<dbReference type="PRINTS" id="PR00098">
    <property type="entry name" value="CPSASE"/>
</dbReference>
<dbReference type="Pfam" id="PF02142">
    <property type="entry name" value="MGS"/>
    <property type="match status" value="1"/>
</dbReference>
<evidence type="ECO:0000256" key="13">
    <source>
        <dbReference type="ARBA" id="ARBA00022975"/>
    </source>
</evidence>
<dbReference type="CDD" id="cd01424">
    <property type="entry name" value="MGS_CPS_II"/>
    <property type="match status" value="1"/>
</dbReference>
<evidence type="ECO:0000256" key="10">
    <source>
        <dbReference type="ARBA" id="ARBA00022741"/>
    </source>
</evidence>
<evidence type="ECO:0000313" key="22">
    <source>
        <dbReference type="Proteomes" id="UP000001882"/>
    </source>
</evidence>
<feature type="binding site" evidence="18">
    <location>
        <position position="242"/>
    </location>
    <ligand>
        <name>ATP</name>
        <dbReference type="ChEBI" id="CHEBI:30616"/>
        <label>1</label>
    </ligand>
</feature>
<dbReference type="InterPro" id="IPR036914">
    <property type="entry name" value="MGS-like_dom_sf"/>
</dbReference>
<feature type="domain" description="ATP-grasp" evidence="19">
    <location>
        <begin position="133"/>
        <end position="325"/>
    </location>
</feature>
<evidence type="ECO:0000259" key="20">
    <source>
        <dbReference type="PROSITE" id="PS51855"/>
    </source>
</evidence>
<keyword evidence="11 18" id="KW-0067">ATP-binding</keyword>
<evidence type="ECO:0000256" key="18">
    <source>
        <dbReference type="HAMAP-Rule" id="MF_01210"/>
    </source>
</evidence>
<feature type="region of interest" description="Carboxyphosphate synthetic domain" evidence="18">
    <location>
        <begin position="1"/>
        <end position="399"/>
    </location>
</feature>
<feature type="binding site" evidence="18">
    <location>
        <position position="708"/>
    </location>
    <ligand>
        <name>ATP</name>
        <dbReference type="ChEBI" id="CHEBI:30616"/>
        <label>2</label>
    </ligand>
</feature>
<dbReference type="KEGG" id="mpd:MCP_0200"/>
<dbReference type="InterPro" id="IPR011761">
    <property type="entry name" value="ATP-grasp"/>
</dbReference>
<comment type="pathway">
    <text evidence="2 18">Pyrimidine metabolism; UMP biosynthesis via de novo pathway; (S)-dihydroorotate from bicarbonate: step 1/3.</text>
</comment>
<dbReference type="Pfam" id="PF02787">
    <property type="entry name" value="CPSase_L_D3"/>
    <property type="match status" value="1"/>
</dbReference>
<dbReference type="Proteomes" id="UP000001882">
    <property type="component" value="Chromosome"/>
</dbReference>
<reference evidence="21 22" key="2">
    <citation type="journal article" date="2008" name="Int. J. Syst. Evol. Microbiol.">
        <title>Methanocella paludicola gen. nov., sp. nov., a methane-producing archaeon, the first isolate of the lineage 'Rice Cluster I', and proposal of the new archaeal order Methanocellales ord. nov.</title>
        <authorList>
            <person name="Sakai S."/>
            <person name="Imachi H."/>
            <person name="Hanada S."/>
            <person name="Ohashi A."/>
            <person name="Harada H."/>
            <person name="Kamagata Y."/>
        </authorList>
    </citation>
    <scope>NUCLEOTIDE SEQUENCE [LARGE SCALE GENOMIC DNA]</scope>
    <source>
        <strain evidence="22">DSM 17711 / JCM 13418 / NBRC 101707 / SANAE</strain>
    </source>
</reference>
<keyword evidence="12" id="KW-0460">Magnesium</keyword>
<dbReference type="FunFam" id="3.30.1490.20:FF:000001">
    <property type="entry name" value="Carbamoyl-phosphate synthase large chain"/>
    <property type="match status" value="1"/>
</dbReference>
<dbReference type="PATRIC" id="fig|304371.9.peg.207"/>
<feature type="binding site" evidence="18">
    <location>
        <position position="834"/>
    </location>
    <ligand>
        <name>Mg(2+)</name>
        <dbReference type="ChEBI" id="CHEBI:18420"/>
        <label>3</label>
    </ligand>
</feature>
<feature type="binding site" evidence="18">
    <location>
        <position position="296"/>
    </location>
    <ligand>
        <name>Mg(2+)</name>
        <dbReference type="ChEBI" id="CHEBI:18420"/>
        <label>2</label>
    </ligand>
</feature>
<evidence type="ECO:0000256" key="3">
    <source>
        <dbReference type="ARBA" id="ARBA00005077"/>
    </source>
</evidence>
<dbReference type="SUPFAM" id="SSF52440">
    <property type="entry name" value="PreATP-grasp domain"/>
    <property type="match status" value="2"/>
</dbReference>
<evidence type="ECO:0000256" key="12">
    <source>
        <dbReference type="ARBA" id="ARBA00022842"/>
    </source>
</evidence>
<evidence type="ECO:0000313" key="21">
    <source>
        <dbReference type="EMBL" id="BAI60272.1"/>
    </source>
</evidence>
<gene>
    <name evidence="18 21" type="primary">carB</name>
    <name evidence="21" type="ordered locus">MCP_0200</name>
</gene>
<feature type="binding site" evidence="18">
    <location>
        <position position="749"/>
    </location>
    <ligand>
        <name>ATP</name>
        <dbReference type="ChEBI" id="CHEBI:30616"/>
        <label>2</label>
    </ligand>
</feature>
<evidence type="ECO:0000256" key="6">
    <source>
        <dbReference type="ARBA" id="ARBA00022598"/>
    </source>
</evidence>
<dbReference type="GO" id="GO:0005524">
    <property type="term" value="F:ATP binding"/>
    <property type="evidence" value="ECO:0007669"/>
    <property type="project" value="UniProtKB-UniRule"/>
</dbReference>
<dbReference type="GO" id="GO:0004087">
    <property type="term" value="F:carbamoyl-phosphate synthase (ammonia) activity"/>
    <property type="evidence" value="ECO:0007669"/>
    <property type="project" value="UniProtKB-EC"/>
</dbReference>